<sequence length="1676" mass="187590">MSSDVLMDVGKLIPSQRRQALLDFWFAHAREPGVVNVFDKKLETYDILPSDYALLLKVSASLPWAVSALRTSSHGAVLRAAADVVGRTWQRSPAAAMEAFGGVQGFVEFVDKESPRDITARLFRAFARKSLSPNHAQVIDEILKTIFPFLVPPGCASPIRRYARTATARLFMAASEPVMGAIIGHCSAWLGGRAYEALAEVRPTFVADLILHQIQTPRVESATLPILKDPSVLASAFGIILRKHNDTTFFDAFISQYMAYLRSPQAADGLDVLNTKKSYRLTTLVGHLHFILRCRVKPMDRVTSLIAYCNTLVDLTQQGDCDRPWSWGGVKTLIEHSFKEFGRVPEEWTFKSVAETVALKGHPSPTGLLVLLFEQLPYSTVGLLRQDQILFELLAHLPVPARFPLLNILHITKAGMSLNDVPPPESRSLYPTCSFDILALLYPSHGRRMLEIGTKSQGSSFLVFPFKVAPPYLNDSSWRCMVGSLRHEASNPDIALALTRAIWVGTERNQKLSGDTGKESHIQATLLDVDEFKKKAMQSRDNRFDFVSISLSLCVLSRSPELFVELLVWALKRHARDPETGPQLFRTIVQESNGIIPFLAGPIGLFACGRTRKTLSKEELSAWCSKTNEVFPALLALLDTWAREPSCGSYDGVADWHDLLGTMLFNWIQARCNLLNKLYPVLLDDLPALQEVLLTPMIEMWMKWETFRIFGHPDLMRWDMGNNIPCLLSEVLNVPYRILPTVLSFVEALGDARESIFREGRAKFDVSDPSFVDRRRTHLTNECSYSEHGRDFLPFRVEAVDKRGSLLGFSLPPSGPLNQYLQAVLFEDVRMKLASATDKLDWHPLQFRNALKTYLQFSTDKREISKKVEALLQSLASGEDLRGPVLEVDLVQPLLWTNEVINRDVVSNWLPAYPPTNPPENVDFDPTLHMPPELDEAEGLNSPLIALRRLSKKNRVPYPDDRLKILLEQFQSYSDAPPSIWGASTDTARRLALFTAAWIFSILQVPRDIEIQGITEGSLIGYAIRKVRVAEGFMAMYESSTIGGHSPISRATFPSRLLRLVLPVISPEDSHLLLRVAFSHPADGVKQALSMGVFRSIRAFAFPGVAVSTALKILNDVEASSWHRQAITGGYLDHQRPSEVRSTWEQLFTLYNTRRPTRIPGTEEGAQESEVTKVTIKVTTRKLVLQLLSWSLNSGSLDLDSLNGITQSGSLEATGPLAPYLIELLVECIKLWYQIADPSSPETAEFWSLLSPYVEVAQRVDENASVSEDEWALSAQGLHAIPEINESQTLAQTLMPHPSRPLPPSMEIDWTQRIVQRILIGHVNTRTRWLLTSIAREGGSSELKESLVASYSNQIHLPRIFIDFAPHFSHGALATLLGILEQRILSFALQPACRSLLELADQREPSGWEQTSYGRSLTRLTAFITSNTTGGDLTALNALVTALLNPKLSEKHAIEVSAAILRVGRALLRPESMLISVNLEGYAVPFDAFHHIFMALLPRDDVHWRQRVRPILAALLEEAQTLEKGKEGGFCYARSIINLKMALLPDIEFVAKTEESVAVFARSLAEISHLVVERDWYLLGFPHRFKNLFDRGGRIPVEEITPICRALTTNPICPTEPGMLRTVCYESAVTLLRAHKRYLKDSSQSLRAVDEMILEWKAVGGGSLTWLALTWHEDHL</sequence>
<keyword evidence="2" id="KW-1185">Reference proteome</keyword>
<dbReference type="Proteomes" id="UP000027265">
    <property type="component" value="Unassembled WGS sequence"/>
</dbReference>
<organism evidence="1 2">
    <name type="scientific">Jaapia argillacea MUCL 33604</name>
    <dbReference type="NCBI Taxonomy" id="933084"/>
    <lineage>
        <taxon>Eukaryota</taxon>
        <taxon>Fungi</taxon>
        <taxon>Dikarya</taxon>
        <taxon>Basidiomycota</taxon>
        <taxon>Agaricomycotina</taxon>
        <taxon>Agaricomycetes</taxon>
        <taxon>Agaricomycetidae</taxon>
        <taxon>Jaapiales</taxon>
        <taxon>Jaapiaceae</taxon>
        <taxon>Jaapia</taxon>
    </lineage>
</organism>
<dbReference type="HOGENOM" id="CLU_241638_0_0_1"/>
<name>A0A067PSW1_9AGAM</name>
<evidence type="ECO:0000313" key="1">
    <source>
        <dbReference type="EMBL" id="KDQ57839.1"/>
    </source>
</evidence>
<protein>
    <submittedName>
        <fullName evidence="1">Uncharacterized protein</fullName>
    </submittedName>
</protein>
<dbReference type="OrthoDB" id="2549237at2759"/>
<reference evidence="2" key="1">
    <citation type="journal article" date="2014" name="Proc. Natl. Acad. Sci. U.S.A.">
        <title>Extensive sampling of basidiomycete genomes demonstrates inadequacy of the white-rot/brown-rot paradigm for wood decay fungi.</title>
        <authorList>
            <person name="Riley R."/>
            <person name="Salamov A.A."/>
            <person name="Brown D.W."/>
            <person name="Nagy L.G."/>
            <person name="Floudas D."/>
            <person name="Held B.W."/>
            <person name="Levasseur A."/>
            <person name="Lombard V."/>
            <person name="Morin E."/>
            <person name="Otillar R."/>
            <person name="Lindquist E.A."/>
            <person name="Sun H."/>
            <person name="LaButti K.M."/>
            <person name="Schmutz J."/>
            <person name="Jabbour D."/>
            <person name="Luo H."/>
            <person name="Baker S.E."/>
            <person name="Pisabarro A.G."/>
            <person name="Walton J.D."/>
            <person name="Blanchette R.A."/>
            <person name="Henrissat B."/>
            <person name="Martin F."/>
            <person name="Cullen D."/>
            <person name="Hibbett D.S."/>
            <person name="Grigoriev I.V."/>
        </authorList>
    </citation>
    <scope>NUCLEOTIDE SEQUENCE [LARGE SCALE GENOMIC DNA]</scope>
    <source>
        <strain evidence="2">MUCL 33604</strain>
    </source>
</reference>
<dbReference type="InParanoid" id="A0A067PSW1"/>
<accession>A0A067PSW1</accession>
<gene>
    <name evidence="1" type="ORF">JAAARDRAFT_47658</name>
</gene>
<proteinExistence type="predicted"/>
<dbReference type="EMBL" id="KL197719">
    <property type="protein sequence ID" value="KDQ57839.1"/>
    <property type="molecule type" value="Genomic_DNA"/>
</dbReference>
<evidence type="ECO:0000313" key="2">
    <source>
        <dbReference type="Proteomes" id="UP000027265"/>
    </source>
</evidence>